<organism evidence="3 4">
    <name type="scientific">Lasius niger</name>
    <name type="common">Black garden ant</name>
    <dbReference type="NCBI Taxonomy" id="67767"/>
    <lineage>
        <taxon>Eukaryota</taxon>
        <taxon>Metazoa</taxon>
        <taxon>Ecdysozoa</taxon>
        <taxon>Arthropoda</taxon>
        <taxon>Hexapoda</taxon>
        <taxon>Insecta</taxon>
        <taxon>Pterygota</taxon>
        <taxon>Neoptera</taxon>
        <taxon>Endopterygota</taxon>
        <taxon>Hymenoptera</taxon>
        <taxon>Apocrita</taxon>
        <taxon>Aculeata</taxon>
        <taxon>Formicoidea</taxon>
        <taxon>Formicidae</taxon>
        <taxon>Formicinae</taxon>
        <taxon>Lasius</taxon>
        <taxon>Lasius</taxon>
    </lineage>
</organism>
<evidence type="ECO:0000313" key="3">
    <source>
        <dbReference type="EMBL" id="KMQ93640.1"/>
    </source>
</evidence>
<feature type="transmembrane region" description="Helical" evidence="1">
    <location>
        <begin position="6"/>
        <end position="23"/>
    </location>
</feature>
<comment type="caution">
    <text evidence="3">The sequence shown here is derived from an EMBL/GenBank/DDBJ whole genome shotgun (WGS) entry which is preliminary data.</text>
</comment>
<evidence type="ECO:0000259" key="2">
    <source>
        <dbReference type="Pfam" id="PF20730"/>
    </source>
</evidence>
<proteinExistence type="predicted"/>
<dbReference type="PaxDb" id="67767-A0A0J7NME4"/>
<dbReference type="Proteomes" id="UP000036403">
    <property type="component" value="Unassembled WGS sequence"/>
</dbReference>
<dbReference type="EMBL" id="LBMM01003341">
    <property type="protein sequence ID" value="KMQ93640.1"/>
    <property type="molecule type" value="Genomic_DNA"/>
</dbReference>
<sequence>MNAIDLIGNFIIGGVIGCALFSPTITFMTYLVALLLSVIVLGTLNYLYLHVDFFHRITSGNPIPVIRDGIFCFNEVAYAQLEPNGALTNMPIMVSAIFVWMGMFFLRLPLLKIFSCRRKNLNHPRNYALGGFRLIPNLNETAVAPVMAANIAHADEMDMSTSEKAVKVSDTVAWISKKMTEADIAQQEEQQIGACALVMDVHSAQGQPGGAQPLVIQAQHGQYRVVSADSVWKLAQNEAVQAHIQIGSYQAQWNMTPLAPVAMGTPITQDDLNKLLTALNQNQDGKITYNFSAPQASTFQNQAAPAQAGAPQVLQIQTNGISKVVDSFQSCIGS</sequence>
<dbReference type="Pfam" id="PF20730">
    <property type="entry name" value="YetF_N"/>
    <property type="match status" value="1"/>
</dbReference>
<feature type="transmembrane region" description="Helical" evidence="1">
    <location>
        <begin position="90"/>
        <end position="110"/>
    </location>
</feature>
<name>A0A0J7NME4_LASNI</name>
<reference evidence="3 4" key="1">
    <citation type="submission" date="2015-04" db="EMBL/GenBank/DDBJ databases">
        <title>Lasius niger genome sequencing.</title>
        <authorList>
            <person name="Konorov E.A."/>
            <person name="Nikitin M.A."/>
            <person name="Kirill M.V."/>
            <person name="Chang P."/>
        </authorList>
    </citation>
    <scope>NUCLEOTIDE SEQUENCE [LARGE SCALE GENOMIC DNA]</scope>
    <source>
        <tissue evidence="3">Whole</tissue>
    </source>
</reference>
<keyword evidence="4" id="KW-1185">Reference proteome</keyword>
<evidence type="ECO:0000256" key="1">
    <source>
        <dbReference type="SAM" id="Phobius"/>
    </source>
</evidence>
<dbReference type="AlphaFoldDB" id="A0A0J7NME4"/>
<feature type="transmembrane region" description="Helical" evidence="1">
    <location>
        <begin position="30"/>
        <end position="49"/>
    </location>
</feature>
<keyword evidence="1" id="KW-1133">Transmembrane helix</keyword>
<dbReference type="InterPro" id="IPR048454">
    <property type="entry name" value="YetF_N"/>
</dbReference>
<accession>A0A0J7NME4</accession>
<keyword evidence="1" id="KW-0472">Membrane</keyword>
<protein>
    <submittedName>
        <fullName evidence="3">Membrane protein</fullName>
    </submittedName>
</protein>
<evidence type="ECO:0000313" key="4">
    <source>
        <dbReference type="Proteomes" id="UP000036403"/>
    </source>
</evidence>
<gene>
    <name evidence="3" type="ORF">RF55_6243</name>
</gene>
<keyword evidence="1" id="KW-0812">Transmembrane</keyword>
<feature type="domain" description="YetF-like N-terminal transmembrane" evidence="2">
    <location>
        <begin position="1"/>
        <end position="47"/>
    </location>
</feature>